<dbReference type="EMBL" id="NOKQ01000220">
    <property type="protein sequence ID" value="OZS77616.1"/>
    <property type="molecule type" value="Genomic_DNA"/>
</dbReference>
<accession>A0A264W1Y7</accession>
<sequence>MRWIRVVMGVVTFLFVVIGLVVAQSYVTMQQLPVQEIPSDVLPASAETEENTRLVENKSLYKQLQVDRVEHVYITIYNQQEVAQNDLTFQELDESYKEYTNLEGGPDLEILFQTGTPEGPVDNGFSKGIDKTNASIELRGRSSRLESQKSYKIRLKDTAGLWYGQSVLNLNKHKDDRTRVRNKLAFDYFTKLSDIISLRTTFVELHVKDQTEDPQNDSYESYGLYTHVEQLNEEALAARGLNTGGQLYKVENFEFLRYPDALKLADDPTYDKDAFERILRINGSEDHTPLLEMLDAVNDPNANFDEVFETYFDRDNYLTFLAINLLFGNYDTMSTNYYLYHPLNQTKWFLIPWDFDKALGRDLERVDKMPMWQEGIARYWGTSLHRRFLRNEQNVNDLRAKMEELEKIITTEQTATLLDAYYPIAKKYVEQRPDVRHLDMEVEQFDDYYQNLYSVIDIYKERSIKSFDYPMPVFLHYEREGKEEVFKWDASFDLQNEQLTYRVQLSKTPNMTELLHDEVNNEFELRLPQLEGGRYYLRVLIEDESGHQQIPFDYTVDQQGIRHWGVKEVIVQ</sequence>
<evidence type="ECO:0000256" key="1">
    <source>
        <dbReference type="SAM" id="Coils"/>
    </source>
</evidence>
<dbReference type="InterPro" id="IPR014867">
    <property type="entry name" value="Spore_coat_CotH_CotH2/3/7"/>
</dbReference>
<keyword evidence="3" id="KW-1185">Reference proteome</keyword>
<organism evidence="2 3">
    <name type="scientific">Tetzosporium hominis</name>
    <dbReference type="NCBI Taxonomy" id="2020506"/>
    <lineage>
        <taxon>Bacteria</taxon>
        <taxon>Bacillati</taxon>
        <taxon>Bacillota</taxon>
        <taxon>Bacilli</taxon>
        <taxon>Bacillales</taxon>
        <taxon>Caryophanaceae</taxon>
        <taxon>Tetzosporium</taxon>
    </lineage>
</organism>
<dbReference type="PANTHER" id="PTHR40050:SF1">
    <property type="entry name" value="INNER SPORE COAT PROTEIN H"/>
    <property type="match status" value="1"/>
</dbReference>
<keyword evidence="1" id="KW-0175">Coiled coil</keyword>
<dbReference type="Pfam" id="PF08757">
    <property type="entry name" value="CotH"/>
    <property type="match status" value="1"/>
</dbReference>
<dbReference type="AlphaFoldDB" id="A0A264W1Y7"/>
<dbReference type="Proteomes" id="UP000217065">
    <property type="component" value="Unassembled WGS sequence"/>
</dbReference>
<protein>
    <recommendedName>
        <fullName evidence="4">Spore coat protein</fullName>
    </recommendedName>
</protein>
<evidence type="ECO:0000313" key="3">
    <source>
        <dbReference type="Proteomes" id="UP000217065"/>
    </source>
</evidence>
<dbReference type="OrthoDB" id="3235126at2"/>
<feature type="coiled-coil region" evidence="1">
    <location>
        <begin position="388"/>
        <end position="415"/>
    </location>
</feature>
<dbReference type="RefSeq" id="WP_094943496.1">
    <property type="nucleotide sequence ID" value="NZ_NOKQ01000220.1"/>
</dbReference>
<dbReference type="PANTHER" id="PTHR40050">
    <property type="entry name" value="INNER SPORE COAT PROTEIN H"/>
    <property type="match status" value="1"/>
</dbReference>
<evidence type="ECO:0000313" key="2">
    <source>
        <dbReference type="EMBL" id="OZS77616.1"/>
    </source>
</evidence>
<evidence type="ECO:0008006" key="4">
    <source>
        <dbReference type="Google" id="ProtNLM"/>
    </source>
</evidence>
<proteinExistence type="predicted"/>
<name>A0A264W1Y7_9BACL</name>
<reference evidence="2 3" key="1">
    <citation type="submission" date="2017-07" db="EMBL/GenBank/DDBJ databases">
        <title>Tetzosporium hominis gen.nov. sp.nov.</title>
        <authorList>
            <person name="Tetz G."/>
            <person name="Tetz V."/>
        </authorList>
    </citation>
    <scope>NUCLEOTIDE SEQUENCE [LARGE SCALE GENOMIC DNA]</scope>
    <source>
        <strain evidence="2 3">VT-49</strain>
    </source>
</reference>
<gene>
    <name evidence="2" type="ORF">CF394_10430</name>
</gene>
<comment type="caution">
    <text evidence="2">The sequence shown here is derived from an EMBL/GenBank/DDBJ whole genome shotgun (WGS) entry which is preliminary data.</text>
</comment>